<evidence type="ECO:0000313" key="7">
    <source>
        <dbReference type="Proteomes" id="UP000606974"/>
    </source>
</evidence>
<sequence length="156" mass="17684">MFRILSLLVNYFAPLFLVLSPITSYADQIISIHQSKTSDGFSLDIPLIMLVASILKILYWFGEYYSLSLLTQAILMLFVQSILLKVALDNRPPIGMRGFVRKKTLPVLAMADIKTILPVPSLPHPRPLRPPHLHTSLSDLRITSVHCLPRLCRSHR</sequence>
<evidence type="ECO:0000256" key="4">
    <source>
        <dbReference type="ARBA" id="ARBA00023136"/>
    </source>
</evidence>
<protein>
    <submittedName>
        <fullName evidence="6">Uncharacterized protein</fullName>
    </submittedName>
</protein>
<dbReference type="PANTHER" id="PTHR14856:SF9">
    <property type="entry name" value="PQ-LOOP REPEAT-CONTAINING PROTEIN 1"/>
    <property type="match status" value="1"/>
</dbReference>
<dbReference type="InterPro" id="IPR006603">
    <property type="entry name" value="PQ-loop_rpt"/>
</dbReference>
<dbReference type="OrthoDB" id="292213at2759"/>
<evidence type="ECO:0000256" key="3">
    <source>
        <dbReference type="ARBA" id="ARBA00022989"/>
    </source>
</evidence>
<keyword evidence="4 5" id="KW-0472">Membrane</keyword>
<gene>
    <name evidence="6" type="ORF">GJ744_001713</name>
</gene>
<feature type="transmembrane region" description="Helical" evidence="5">
    <location>
        <begin position="12"/>
        <end position="30"/>
    </location>
</feature>
<dbReference type="PANTHER" id="PTHR14856">
    <property type="entry name" value="PQ-LOOP REPEAT-CONTAINING PROTEIN 1-LIKE PROTEIN"/>
    <property type="match status" value="1"/>
</dbReference>
<evidence type="ECO:0000256" key="1">
    <source>
        <dbReference type="ARBA" id="ARBA00004141"/>
    </source>
</evidence>
<dbReference type="GO" id="GO:0005829">
    <property type="term" value="C:cytosol"/>
    <property type="evidence" value="ECO:0007669"/>
    <property type="project" value="GOC"/>
</dbReference>
<dbReference type="AlphaFoldDB" id="A0A8H7A8W9"/>
<comment type="subcellular location">
    <subcellularLocation>
        <location evidence="1">Membrane</location>
        <topology evidence="1">Multi-pass membrane protein</topology>
    </subcellularLocation>
</comment>
<proteinExistence type="predicted"/>
<dbReference type="GO" id="GO:0042147">
    <property type="term" value="P:retrograde transport, endosome to Golgi"/>
    <property type="evidence" value="ECO:0007669"/>
    <property type="project" value="TreeGrafter"/>
</dbReference>
<dbReference type="InterPro" id="IPR052241">
    <property type="entry name" value="SLC66/Scramblase_ANY1"/>
</dbReference>
<dbReference type="Gene3D" id="1.20.1280.290">
    <property type="match status" value="1"/>
</dbReference>
<keyword evidence="7" id="KW-1185">Reference proteome</keyword>
<reference evidence="6" key="1">
    <citation type="submission" date="2020-02" db="EMBL/GenBank/DDBJ databases">
        <authorList>
            <person name="Palmer J.M."/>
        </authorList>
    </citation>
    <scope>NUCLEOTIDE SEQUENCE</scope>
    <source>
        <strain evidence="6">EPUS1.4</strain>
        <tissue evidence="6">Thallus</tissue>
    </source>
</reference>
<keyword evidence="2 5" id="KW-0812">Transmembrane</keyword>
<evidence type="ECO:0000256" key="2">
    <source>
        <dbReference type="ARBA" id="ARBA00022692"/>
    </source>
</evidence>
<accession>A0A8H7A8W9</accession>
<dbReference type="GO" id="GO:0045332">
    <property type="term" value="P:phospholipid translocation"/>
    <property type="evidence" value="ECO:0007669"/>
    <property type="project" value="TreeGrafter"/>
</dbReference>
<dbReference type="Proteomes" id="UP000606974">
    <property type="component" value="Unassembled WGS sequence"/>
</dbReference>
<dbReference type="Pfam" id="PF04193">
    <property type="entry name" value="PQ-loop"/>
    <property type="match status" value="1"/>
</dbReference>
<dbReference type="GO" id="GO:0005802">
    <property type="term" value="C:trans-Golgi network"/>
    <property type="evidence" value="ECO:0007669"/>
    <property type="project" value="TreeGrafter"/>
</dbReference>
<evidence type="ECO:0000256" key="5">
    <source>
        <dbReference type="SAM" id="Phobius"/>
    </source>
</evidence>
<dbReference type="GO" id="GO:0016020">
    <property type="term" value="C:membrane"/>
    <property type="evidence" value="ECO:0007669"/>
    <property type="project" value="UniProtKB-SubCell"/>
</dbReference>
<name>A0A8H7A8W9_9EURO</name>
<evidence type="ECO:0000313" key="6">
    <source>
        <dbReference type="EMBL" id="KAF7504780.1"/>
    </source>
</evidence>
<keyword evidence="3 5" id="KW-1133">Transmembrane helix</keyword>
<organism evidence="6 7">
    <name type="scientific">Endocarpon pusillum</name>
    <dbReference type="NCBI Taxonomy" id="364733"/>
    <lineage>
        <taxon>Eukaryota</taxon>
        <taxon>Fungi</taxon>
        <taxon>Dikarya</taxon>
        <taxon>Ascomycota</taxon>
        <taxon>Pezizomycotina</taxon>
        <taxon>Eurotiomycetes</taxon>
        <taxon>Chaetothyriomycetidae</taxon>
        <taxon>Verrucariales</taxon>
        <taxon>Verrucariaceae</taxon>
        <taxon>Endocarpon</taxon>
    </lineage>
</organism>
<comment type="caution">
    <text evidence="6">The sequence shown here is derived from an EMBL/GenBank/DDBJ whole genome shotgun (WGS) entry which is preliminary data.</text>
</comment>
<feature type="transmembrane region" description="Helical" evidence="5">
    <location>
        <begin position="42"/>
        <end position="61"/>
    </location>
</feature>
<dbReference type="GO" id="GO:0005768">
    <property type="term" value="C:endosome"/>
    <property type="evidence" value="ECO:0007669"/>
    <property type="project" value="TreeGrafter"/>
</dbReference>
<dbReference type="EMBL" id="JAACFV010000127">
    <property type="protein sequence ID" value="KAF7504780.1"/>
    <property type="molecule type" value="Genomic_DNA"/>
</dbReference>